<keyword evidence="2" id="KW-1185">Reference proteome</keyword>
<comment type="caution">
    <text evidence="1">The sequence shown here is derived from an EMBL/GenBank/DDBJ whole genome shotgun (WGS) entry which is preliminary data.</text>
</comment>
<protein>
    <submittedName>
        <fullName evidence="1">Uncharacterized protein</fullName>
    </submittedName>
</protein>
<dbReference type="EMBL" id="JACVVK020000081">
    <property type="protein sequence ID" value="KAK7494651.1"/>
    <property type="molecule type" value="Genomic_DNA"/>
</dbReference>
<organism evidence="1 2">
    <name type="scientific">Batillaria attramentaria</name>
    <dbReference type="NCBI Taxonomy" id="370345"/>
    <lineage>
        <taxon>Eukaryota</taxon>
        <taxon>Metazoa</taxon>
        <taxon>Spiralia</taxon>
        <taxon>Lophotrochozoa</taxon>
        <taxon>Mollusca</taxon>
        <taxon>Gastropoda</taxon>
        <taxon>Caenogastropoda</taxon>
        <taxon>Sorbeoconcha</taxon>
        <taxon>Cerithioidea</taxon>
        <taxon>Batillariidae</taxon>
        <taxon>Batillaria</taxon>
    </lineage>
</organism>
<name>A0ABD0L530_9CAEN</name>
<accession>A0ABD0L530</accession>
<evidence type="ECO:0000313" key="2">
    <source>
        <dbReference type="Proteomes" id="UP001519460"/>
    </source>
</evidence>
<sequence length="119" mass="13252">MRILPGTQTGFTAIFLATSIDTAFPRCTPNDLLQNSPWLAKGRIKFTPFAELSGRENNQIGFITAPSVGDPRNLVGPWRIGMVGFTLYFKTAILMIRHNYLHNYGVGRRTDAGQHTSIQ</sequence>
<dbReference type="Proteomes" id="UP001519460">
    <property type="component" value="Unassembled WGS sequence"/>
</dbReference>
<evidence type="ECO:0000313" key="1">
    <source>
        <dbReference type="EMBL" id="KAK7494651.1"/>
    </source>
</evidence>
<reference evidence="1 2" key="1">
    <citation type="journal article" date="2023" name="Sci. Data">
        <title>Genome assembly of the Korean intertidal mud-creeper Batillaria attramentaria.</title>
        <authorList>
            <person name="Patra A.K."/>
            <person name="Ho P.T."/>
            <person name="Jun S."/>
            <person name="Lee S.J."/>
            <person name="Kim Y."/>
            <person name="Won Y.J."/>
        </authorList>
    </citation>
    <scope>NUCLEOTIDE SEQUENCE [LARGE SCALE GENOMIC DNA]</scope>
    <source>
        <strain evidence="1">Wonlab-2016</strain>
    </source>
</reference>
<dbReference type="AlphaFoldDB" id="A0ABD0L530"/>
<gene>
    <name evidence="1" type="ORF">BaRGS_00014049</name>
</gene>
<proteinExistence type="predicted"/>